<evidence type="ECO:0000256" key="2">
    <source>
        <dbReference type="PROSITE-ProRule" id="PRU00335"/>
    </source>
</evidence>
<dbReference type="Proteomes" id="UP000325295">
    <property type="component" value="Chromosome"/>
</dbReference>
<organism evidence="4 5">
    <name type="scientific">Paucilactobacillus nenjiangensis</name>
    <dbReference type="NCBI Taxonomy" id="1296540"/>
    <lineage>
        <taxon>Bacteria</taxon>
        <taxon>Bacillati</taxon>
        <taxon>Bacillota</taxon>
        <taxon>Bacilli</taxon>
        <taxon>Lactobacillales</taxon>
        <taxon>Lactobacillaceae</taxon>
        <taxon>Paucilactobacillus</taxon>
    </lineage>
</organism>
<feature type="DNA-binding region" description="H-T-H motif" evidence="2">
    <location>
        <begin position="42"/>
        <end position="61"/>
    </location>
</feature>
<sequence length="224" mass="25437">MTAEIYVNYQEMLAKQEMPKGRRKVLLTGIELFAENGFDGTSTSQIANAAGVSQATIFKYFKTKKDLLIAIVSPIVEQLFPVYRDEFFGNLQHQTDVQKIIHFIVYDRFEFISQNAEIVKILLTELLTDKELISKVANVIIGTDDDQKAEKGIAATLGQQITEFQQRGEIYADLALLDIGRTIVGQLFAYFFQTEVLMAQMQANEPRDLSQIEQQILRAISPKY</sequence>
<feature type="domain" description="HTH tetR-type" evidence="3">
    <location>
        <begin position="19"/>
        <end position="79"/>
    </location>
</feature>
<keyword evidence="5" id="KW-1185">Reference proteome</keyword>
<dbReference type="GO" id="GO:0003677">
    <property type="term" value="F:DNA binding"/>
    <property type="evidence" value="ECO:0007669"/>
    <property type="project" value="UniProtKB-UniRule"/>
</dbReference>
<dbReference type="InterPro" id="IPR023772">
    <property type="entry name" value="DNA-bd_HTH_TetR-type_CS"/>
</dbReference>
<dbReference type="KEGG" id="lnn:F0161_00360"/>
<evidence type="ECO:0000313" key="4">
    <source>
        <dbReference type="EMBL" id="QER66463.1"/>
    </source>
</evidence>
<dbReference type="OrthoDB" id="9780824at2"/>
<accession>A0A5P1WZ11</accession>
<protein>
    <submittedName>
        <fullName evidence="4">TetR/AcrR family transcriptional regulator</fullName>
    </submittedName>
</protein>
<dbReference type="Gene3D" id="1.10.357.10">
    <property type="entry name" value="Tetracycline Repressor, domain 2"/>
    <property type="match status" value="1"/>
</dbReference>
<dbReference type="RefSeq" id="WP_150203037.1">
    <property type="nucleotide sequence ID" value="NZ_CP043939.1"/>
</dbReference>
<dbReference type="EMBL" id="CP043939">
    <property type="protein sequence ID" value="QER66463.1"/>
    <property type="molecule type" value="Genomic_DNA"/>
</dbReference>
<proteinExistence type="predicted"/>
<dbReference type="PANTHER" id="PTHR30055">
    <property type="entry name" value="HTH-TYPE TRANSCRIPTIONAL REGULATOR RUTR"/>
    <property type="match status" value="1"/>
</dbReference>
<evidence type="ECO:0000259" key="3">
    <source>
        <dbReference type="PROSITE" id="PS50977"/>
    </source>
</evidence>
<dbReference type="InterPro" id="IPR050109">
    <property type="entry name" value="HTH-type_TetR-like_transc_reg"/>
</dbReference>
<dbReference type="InterPro" id="IPR009057">
    <property type="entry name" value="Homeodomain-like_sf"/>
</dbReference>
<dbReference type="InterPro" id="IPR001647">
    <property type="entry name" value="HTH_TetR"/>
</dbReference>
<dbReference type="GO" id="GO:0006355">
    <property type="term" value="P:regulation of DNA-templated transcription"/>
    <property type="evidence" value="ECO:0007669"/>
    <property type="project" value="UniProtKB-ARBA"/>
</dbReference>
<keyword evidence="1 2" id="KW-0238">DNA-binding</keyword>
<evidence type="ECO:0000313" key="5">
    <source>
        <dbReference type="Proteomes" id="UP000325295"/>
    </source>
</evidence>
<dbReference type="SUPFAM" id="SSF46689">
    <property type="entry name" value="Homeodomain-like"/>
    <property type="match status" value="1"/>
</dbReference>
<dbReference type="PROSITE" id="PS01081">
    <property type="entry name" value="HTH_TETR_1"/>
    <property type="match status" value="1"/>
</dbReference>
<dbReference type="PROSITE" id="PS50977">
    <property type="entry name" value="HTH_TETR_2"/>
    <property type="match status" value="1"/>
</dbReference>
<dbReference type="Pfam" id="PF00440">
    <property type="entry name" value="TetR_N"/>
    <property type="match status" value="1"/>
</dbReference>
<evidence type="ECO:0000256" key="1">
    <source>
        <dbReference type="ARBA" id="ARBA00023125"/>
    </source>
</evidence>
<dbReference type="PRINTS" id="PR00455">
    <property type="entry name" value="HTHTETR"/>
</dbReference>
<gene>
    <name evidence="4" type="ORF">F0161_00360</name>
</gene>
<name>A0A5P1WZ11_9LACO</name>
<reference evidence="4 5" key="1">
    <citation type="submission" date="2019-09" db="EMBL/GenBank/DDBJ databases">
        <title>Complete Genome Sequence of Lactobacillus nenjiangensis SH-Y15, isolated from sauerkraut.</title>
        <authorList>
            <person name="Yang H."/>
        </authorList>
    </citation>
    <scope>NUCLEOTIDE SEQUENCE [LARGE SCALE GENOMIC DNA]</scope>
    <source>
        <strain evidence="4 5">SH-Y15</strain>
    </source>
</reference>
<dbReference type="PANTHER" id="PTHR30055:SF222">
    <property type="entry name" value="REGULATORY PROTEIN"/>
    <property type="match status" value="1"/>
</dbReference>
<dbReference type="AlphaFoldDB" id="A0A5P1WZ11"/>